<reference evidence="3" key="1">
    <citation type="journal article" date="2020" name="Mol. Plant Microbe Interact.">
        <title>Genome Sequence of the Biocontrol Agent Coniothyrium minitans strain Conio (IMI 134523).</title>
        <authorList>
            <person name="Patel D."/>
            <person name="Shittu T.A."/>
            <person name="Baroncelli R."/>
            <person name="Muthumeenakshi S."/>
            <person name="Osborne T.H."/>
            <person name="Janganan T.K."/>
            <person name="Sreenivasaprasad S."/>
        </authorList>
    </citation>
    <scope>NUCLEOTIDE SEQUENCE</scope>
    <source>
        <strain evidence="3">Conio</strain>
    </source>
</reference>
<dbReference type="SUPFAM" id="SSF57850">
    <property type="entry name" value="RING/U-box"/>
    <property type="match status" value="1"/>
</dbReference>
<dbReference type="Gene3D" id="3.30.40.10">
    <property type="entry name" value="Zinc/RING finger domain, C3HC4 (zinc finger)"/>
    <property type="match status" value="1"/>
</dbReference>
<evidence type="ECO:0000313" key="3">
    <source>
        <dbReference type="EMBL" id="KAF9728979.1"/>
    </source>
</evidence>
<comment type="caution">
    <text evidence="3">The sequence shown here is derived from an EMBL/GenBank/DDBJ whole genome shotgun (WGS) entry which is preliminary data.</text>
</comment>
<keyword evidence="4" id="KW-1185">Reference proteome</keyword>
<dbReference type="InterPro" id="IPR051826">
    <property type="entry name" value="E3_ubiquitin-ligase_domain"/>
</dbReference>
<feature type="domain" description="RING-type" evidence="2">
    <location>
        <begin position="86"/>
        <end position="131"/>
    </location>
</feature>
<dbReference type="GO" id="GO:0061630">
    <property type="term" value="F:ubiquitin protein ligase activity"/>
    <property type="evidence" value="ECO:0007669"/>
    <property type="project" value="TreeGrafter"/>
</dbReference>
<name>A0A9P6KK14_9PLEO</name>
<keyword evidence="1" id="KW-0862">Zinc</keyword>
<dbReference type="AlphaFoldDB" id="A0A9P6KK14"/>
<protein>
    <recommendedName>
        <fullName evidence="2">RING-type domain-containing protein</fullName>
    </recommendedName>
</protein>
<dbReference type="SMART" id="SM00184">
    <property type="entry name" value="RING"/>
    <property type="match status" value="1"/>
</dbReference>
<keyword evidence="1" id="KW-0863">Zinc-finger</keyword>
<accession>A0A9P6KK14</accession>
<organism evidence="3 4">
    <name type="scientific">Paraphaeosphaeria minitans</name>
    <dbReference type="NCBI Taxonomy" id="565426"/>
    <lineage>
        <taxon>Eukaryota</taxon>
        <taxon>Fungi</taxon>
        <taxon>Dikarya</taxon>
        <taxon>Ascomycota</taxon>
        <taxon>Pezizomycotina</taxon>
        <taxon>Dothideomycetes</taxon>
        <taxon>Pleosporomycetidae</taxon>
        <taxon>Pleosporales</taxon>
        <taxon>Massarineae</taxon>
        <taxon>Didymosphaeriaceae</taxon>
        <taxon>Paraphaeosphaeria</taxon>
    </lineage>
</organism>
<dbReference type="PANTHER" id="PTHR22765">
    <property type="entry name" value="RING FINGER AND PROTEASE ASSOCIATED DOMAIN-CONTAINING"/>
    <property type="match status" value="1"/>
</dbReference>
<dbReference type="Pfam" id="PF13639">
    <property type="entry name" value="zf-RING_2"/>
    <property type="match status" value="1"/>
</dbReference>
<evidence type="ECO:0000256" key="1">
    <source>
        <dbReference type="PROSITE-ProRule" id="PRU00175"/>
    </source>
</evidence>
<dbReference type="InterPro" id="IPR013083">
    <property type="entry name" value="Znf_RING/FYVE/PHD"/>
</dbReference>
<dbReference type="GO" id="GO:0008270">
    <property type="term" value="F:zinc ion binding"/>
    <property type="evidence" value="ECO:0007669"/>
    <property type="project" value="UniProtKB-KW"/>
</dbReference>
<proteinExistence type="predicted"/>
<dbReference type="Proteomes" id="UP000756921">
    <property type="component" value="Unassembled WGS sequence"/>
</dbReference>
<dbReference type="InterPro" id="IPR001841">
    <property type="entry name" value="Znf_RING"/>
</dbReference>
<dbReference type="GO" id="GO:0006511">
    <property type="term" value="P:ubiquitin-dependent protein catabolic process"/>
    <property type="evidence" value="ECO:0007669"/>
    <property type="project" value="TreeGrafter"/>
</dbReference>
<dbReference type="PROSITE" id="PS50089">
    <property type="entry name" value="ZF_RING_2"/>
    <property type="match status" value="1"/>
</dbReference>
<keyword evidence="1" id="KW-0479">Metal-binding</keyword>
<dbReference type="OrthoDB" id="8062037at2759"/>
<sequence>MSSPVIRRPHATVDDALRVAEAMDIDTMPWEDIRPTTYETFRCWQEGLFASYQRREMPSLDANSTVLTAVPTAASAAGSDEAANECGICKETLVGDDSPTAIRLDACHHAVHKECMVAWEKAGGNTCPYCRTPLATTKREPDEFQLDMKGNEYWLEDFIAQLGLNRGDGEETGSWSSDGWWCE</sequence>
<evidence type="ECO:0000259" key="2">
    <source>
        <dbReference type="PROSITE" id="PS50089"/>
    </source>
</evidence>
<evidence type="ECO:0000313" key="4">
    <source>
        <dbReference type="Proteomes" id="UP000756921"/>
    </source>
</evidence>
<gene>
    <name evidence="3" type="ORF">PMIN01_12669</name>
</gene>
<dbReference type="EMBL" id="WJXW01000017">
    <property type="protein sequence ID" value="KAF9728979.1"/>
    <property type="molecule type" value="Genomic_DNA"/>
</dbReference>